<dbReference type="Gene3D" id="3.40.50.150">
    <property type="entry name" value="Vaccinia Virus protein VP39"/>
    <property type="match status" value="1"/>
</dbReference>
<keyword evidence="6" id="KW-1185">Reference proteome</keyword>
<sequence length="334" mass="37445">MSQTETETQTSTRLETSTPFTSAALDSDAEFWKSYIASRPTPSEDFFHIINEYHAKHSDGRMEVAHDVGTGPGNIAARLAPYYSHVVGSDVNERALAAAPKLLSPNIAERMTFIQSPAEALVTAGIPENVKQTDLLTVSECMPLLDAPKALEAFHTLIRPAGTLAIYFYGRPIFPDPECDAIYDRMATRICQFGLPFKGTPGEPFWRRGAEGLLSFLDNIALPESQWKNVERHKWNCDYPLLFSGPEGFDFVVEPVDRRAEGEITHDLVDREFWVHEWDADDVAAYLESVFPHYQQQAGDRYPEIEEMCKELRAAMGGKQKVSFPVVLILGTKQ</sequence>
<evidence type="ECO:0000256" key="3">
    <source>
        <dbReference type="ARBA" id="ARBA00022691"/>
    </source>
</evidence>
<reference evidence="5" key="1">
    <citation type="journal article" date="2023" name="IMA Fungus">
        <title>Comparative genomic study of the Penicillium genus elucidates a diverse pangenome and 15 lateral gene transfer events.</title>
        <authorList>
            <person name="Petersen C."/>
            <person name="Sorensen T."/>
            <person name="Nielsen M.R."/>
            <person name="Sondergaard T.E."/>
            <person name="Sorensen J.L."/>
            <person name="Fitzpatrick D.A."/>
            <person name="Frisvad J.C."/>
            <person name="Nielsen K.L."/>
        </authorList>
    </citation>
    <scope>NUCLEOTIDE SEQUENCE</scope>
    <source>
        <strain evidence="5">IBT 17514</strain>
    </source>
</reference>
<evidence type="ECO:0000313" key="5">
    <source>
        <dbReference type="EMBL" id="KAJ5738564.1"/>
    </source>
</evidence>
<dbReference type="Pfam" id="PF13649">
    <property type="entry name" value="Methyltransf_25"/>
    <property type="match status" value="1"/>
</dbReference>
<accession>A0AAD6HV97</accession>
<evidence type="ECO:0000259" key="4">
    <source>
        <dbReference type="Pfam" id="PF13649"/>
    </source>
</evidence>
<dbReference type="SUPFAM" id="SSF53335">
    <property type="entry name" value="S-adenosyl-L-methionine-dependent methyltransferases"/>
    <property type="match status" value="1"/>
</dbReference>
<dbReference type="Proteomes" id="UP001215712">
    <property type="component" value="Unassembled WGS sequence"/>
</dbReference>
<evidence type="ECO:0000256" key="1">
    <source>
        <dbReference type="ARBA" id="ARBA00022603"/>
    </source>
</evidence>
<keyword evidence="1" id="KW-0489">Methyltransferase</keyword>
<dbReference type="EMBL" id="JAQJAN010000002">
    <property type="protein sequence ID" value="KAJ5738564.1"/>
    <property type="molecule type" value="Genomic_DNA"/>
</dbReference>
<organism evidence="5 6">
    <name type="scientific">Penicillium malachiteum</name>
    <dbReference type="NCBI Taxonomy" id="1324776"/>
    <lineage>
        <taxon>Eukaryota</taxon>
        <taxon>Fungi</taxon>
        <taxon>Dikarya</taxon>
        <taxon>Ascomycota</taxon>
        <taxon>Pezizomycotina</taxon>
        <taxon>Eurotiomycetes</taxon>
        <taxon>Eurotiomycetidae</taxon>
        <taxon>Eurotiales</taxon>
        <taxon>Aspergillaceae</taxon>
        <taxon>Penicillium</taxon>
    </lineage>
</organism>
<reference evidence="5" key="2">
    <citation type="submission" date="2023-01" db="EMBL/GenBank/DDBJ databases">
        <authorList>
            <person name="Petersen C."/>
        </authorList>
    </citation>
    <scope>NUCLEOTIDE SEQUENCE</scope>
    <source>
        <strain evidence="5">IBT 17514</strain>
    </source>
</reference>
<evidence type="ECO:0000256" key="2">
    <source>
        <dbReference type="ARBA" id="ARBA00022679"/>
    </source>
</evidence>
<gene>
    <name evidence="5" type="ORF">N7493_001719</name>
</gene>
<dbReference type="InterPro" id="IPR051052">
    <property type="entry name" value="Diverse_substrate_MTase"/>
</dbReference>
<protein>
    <recommendedName>
        <fullName evidence="4">Methyltransferase domain-containing protein</fullName>
    </recommendedName>
</protein>
<evidence type="ECO:0000313" key="6">
    <source>
        <dbReference type="Proteomes" id="UP001215712"/>
    </source>
</evidence>
<keyword evidence="2" id="KW-0808">Transferase</keyword>
<dbReference type="InterPro" id="IPR029063">
    <property type="entry name" value="SAM-dependent_MTases_sf"/>
</dbReference>
<feature type="domain" description="Methyltransferase" evidence="4">
    <location>
        <begin position="67"/>
        <end position="162"/>
    </location>
</feature>
<dbReference type="PANTHER" id="PTHR44942">
    <property type="entry name" value="METHYLTRANSF_11 DOMAIN-CONTAINING PROTEIN"/>
    <property type="match status" value="1"/>
</dbReference>
<name>A0AAD6HV97_9EURO</name>
<dbReference type="AlphaFoldDB" id="A0AAD6HV97"/>
<dbReference type="InterPro" id="IPR041698">
    <property type="entry name" value="Methyltransf_25"/>
</dbReference>
<proteinExistence type="predicted"/>
<dbReference type="GO" id="GO:0008168">
    <property type="term" value="F:methyltransferase activity"/>
    <property type="evidence" value="ECO:0007669"/>
    <property type="project" value="UniProtKB-KW"/>
</dbReference>
<comment type="caution">
    <text evidence="5">The sequence shown here is derived from an EMBL/GenBank/DDBJ whole genome shotgun (WGS) entry which is preliminary data.</text>
</comment>
<keyword evidence="3" id="KW-0949">S-adenosyl-L-methionine</keyword>
<dbReference type="CDD" id="cd02440">
    <property type="entry name" value="AdoMet_MTases"/>
    <property type="match status" value="1"/>
</dbReference>
<dbReference type="PANTHER" id="PTHR44942:SF4">
    <property type="entry name" value="METHYLTRANSFERASE TYPE 11 DOMAIN-CONTAINING PROTEIN"/>
    <property type="match status" value="1"/>
</dbReference>
<dbReference type="GO" id="GO:0032259">
    <property type="term" value="P:methylation"/>
    <property type="evidence" value="ECO:0007669"/>
    <property type="project" value="UniProtKB-KW"/>
</dbReference>